<evidence type="ECO:0000313" key="2">
    <source>
        <dbReference type="Proteomes" id="UP000435323"/>
    </source>
</evidence>
<dbReference type="AlphaFoldDB" id="A0A6N3YYF2"/>
<comment type="caution">
    <text evidence="1">The sequence shown here is derived from an EMBL/GenBank/DDBJ whole genome shotgun (WGS) entry which is preliminary data.</text>
</comment>
<evidence type="ECO:0000313" key="1">
    <source>
        <dbReference type="EMBL" id="MUK44777.1"/>
    </source>
</evidence>
<reference evidence="1 2" key="1">
    <citation type="submission" date="2019-11" db="EMBL/GenBank/DDBJ databases">
        <title>Using colonization assays and comparative genomics to discover symbiosis behaviors and factors in Vibrio fischeri.</title>
        <authorList>
            <person name="Bongrand C."/>
            <person name="Moriano-Gutierrez S."/>
            <person name="Arevalo P."/>
            <person name="Mcfall-Ngai M."/>
            <person name="Visick K."/>
            <person name="Polz M.F."/>
            <person name="Ruby E.G."/>
        </authorList>
    </citation>
    <scope>NUCLEOTIDE SEQUENCE [LARGE SCALE GENOMIC DNA]</scope>
    <source>
        <strain evidence="2">emors.3.2</strain>
    </source>
</reference>
<organism evidence="1 2">
    <name type="scientific">Aliivibrio fischeri</name>
    <name type="common">Vibrio fischeri</name>
    <dbReference type="NCBI Taxonomy" id="668"/>
    <lineage>
        <taxon>Bacteria</taxon>
        <taxon>Pseudomonadati</taxon>
        <taxon>Pseudomonadota</taxon>
        <taxon>Gammaproteobacteria</taxon>
        <taxon>Vibrionales</taxon>
        <taxon>Vibrionaceae</taxon>
        <taxon>Aliivibrio</taxon>
    </lineage>
</organism>
<gene>
    <name evidence="1" type="ORF">GNP77_05220</name>
</gene>
<accession>A0A6N3YYF2</accession>
<dbReference type="EMBL" id="WOBO01000005">
    <property type="protein sequence ID" value="MUK44777.1"/>
    <property type="molecule type" value="Genomic_DNA"/>
</dbReference>
<dbReference type="RefSeq" id="WP_155657408.1">
    <property type="nucleotide sequence ID" value="NZ_WOBO01000005.1"/>
</dbReference>
<proteinExistence type="predicted"/>
<sequence length="291" mass="35138">MENKLDESNLTKVELVKRLNKFDLAFFSLDTITLSRWSKNKTKPSNYRQFLMYLFFRDNISKCIKFNRSLNSSSSEANKVIDVYFKYRKNPSYDKPLINDDNIIYYYSIYNELEIRNVFSYFYNNFNFYLEVYDFIDKHSINYNSYLFKEFDVKNERITSHIQASFLNAKNSYYFKSFLLDKDVNVDLEKDEELIIFDIPFFREKKTFEELLFSFIEKLIELDYVNNPIYFFCVSDYFVNILELLGGKHIGTIQDSANNIFIYENNTLSFLSNKYIIELYRKFSSRNELSD</sequence>
<dbReference type="Proteomes" id="UP000435323">
    <property type="component" value="Unassembled WGS sequence"/>
</dbReference>
<name>A0A6N3YYF2_ALIFS</name>
<protein>
    <submittedName>
        <fullName evidence="1">Uncharacterized protein</fullName>
    </submittedName>
</protein>